<dbReference type="Pfam" id="PF00106">
    <property type="entry name" value="adh_short"/>
    <property type="match status" value="1"/>
</dbReference>
<dbReference type="AlphaFoldDB" id="A0A834XQR5"/>
<dbReference type="InterPro" id="IPR036291">
    <property type="entry name" value="NAD(P)-bd_dom_sf"/>
</dbReference>
<evidence type="ECO:0000256" key="3">
    <source>
        <dbReference type="SAM" id="Phobius"/>
    </source>
</evidence>
<proteinExistence type="inferred from homology"/>
<organism evidence="4 5">
    <name type="scientific">Aphidius gifuensis</name>
    <name type="common">Parasitoid wasp</name>
    <dbReference type="NCBI Taxonomy" id="684658"/>
    <lineage>
        <taxon>Eukaryota</taxon>
        <taxon>Metazoa</taxon>
        <taxon>Ecdysozoa</taxon>
        <taxon>Arthropoda</taxon>
        <taxon>Hexapoda</taxon>
        <taxon>Insecta</taxon>
        <taxon>Pterygota</taxon>
        <taxon>Neoptera</taxon>
        <taxon>Endopterygota</taxon>
        <taxon>Hymenoptera</taxon>
        <taxon>Apocrita</taxon>
        <taxon>Ichneumonoidea</taxon>
        <taxon>Braconidae</taxon>
        <taxon>Aphidiinae</taxon>
        <taxon>Aphidius</taxon>
    </lineage>
</organism>
<dbReference type="InterPro" id="IPR002347">
    <property type="entry name" value="SDR_fam"/>
</dbReference>
<keyword evidence="5" id="KW-1185">Reference proteome</keyword>
<dbReference type="SUPFAM" id="SSF51735">
    <property type="entry name" value="NAD(P)-binding Rossmann-fold domains"/>
    <property type="match status" value="1"/>
</dbReference>
<keyword evidence="3" id="KW-0472">Membrane</keyword>
<dbReference type="PANTHER" id="PTHR24322:SF736">
    <property type="entry name" value="RETINOL DEHYDROGENASE 10"/>
    <property type="match status" value="1"/>
</dbReference>
<dbReference type="Proteomes" id="UP000639338">
    <property type="component" value="Unassembled WGS sequence"/>
</dbReference>
<dbReference type="PANTHER" id="PTHR24322">
    <property type="entry name" value="PKSB"/>
    <property type="match status" value="1"/>
</dbReference>
<evidence type="ECO:0000256" key="2">
    <source>
        <dbReference type="ARBA" id="ARBA00023002"/>
    </source>
</evidence>
<keyword evidence="3" id="KW-0812">Transmembrane</keyword>
<feature type="transmembrane region" description="Helical" evidence="3">
    <location>
        <begin position="21"/>
        <end position="42"/>
    </location>
</feature>
<name>A0A834XQR5_APHGI</name>
<gene>
    <name evidence="4" type="ORF">HCN44_010494</name>
</gene>
<sequence>MISIREDSSLNSRITSPSSAAIFYLIIEFLIGLLISSSFELWKIIKYLFLPKPTRDLTDLTVLITGVTSSLGRCLAKEFANAGCKIICVDNDFELVRKIACELDVNGNSNLNGADIESVGPNHRKQINNNNRNTSCKIHNAYECNLWNKNSIINTAKCIKNDIGDIDILITCTGYHGQNIFDTVSKTLMSHYWTVIAFLPSMLKKNNAYVVGVTPTTSTKDAYMGTRAAVAGLMESLGQHFHTAGQINFLTIAPKADPRWIKQSEEKIAFDIVNAIKKNQSYLSWGSWLSAMIFSISCAFQRTISRVITIR</sequence>
<evidence type="ECO:0000313" key="4">
    <source>
        <dbReference type="EMBL" id="KAF7991693.1"/>
    </source>
</evidence>
<comment type="similarity">
    <text evidence="1">Belongs to the short-chain dehydrogenases/reductases (SDR) family.</text>
</comment>
<keyword evidence="3" id="KW-1133">Transmembrane helix</keyword>
<protein>
    <submittedName>
        <fullName evidence="4">Uncharacterized protein</fullName>
    </submittedName>
</protein>
<dbReference type="EMBL" id="JACMRX010000004">
    <property type="protein sequence ID" value="KAF7991693.1"/>
    <property type="molecule type" value="Genomic_DNA"/>
</dbReference>
<dbReference type="Gene3D" id="3.40.50.720">
    <property type="entry name" value="NAD(P)-binding Rossmann-like Domain"/>
    <property type="match status" value="1"/>
</dbReference>
<dbReference type="PRINTS" id="PR00081">
    <property type="entry name" value="GDHRDH"/>
</dbReference>
<dbReference type="OrthoDB" id="6251714at2759"/>
<accession>A0A834XQR5</accession>
<comment type="caution">
    <text evidence="4">The sequence shown here is derived from an EMBL/GenBank/DDBJ whole genome shotgun (WGS) entry which is preliminary data.</text>
</comment>
<reference evidence="4 5" key="1">
    <citation type="submission" date="2020-08" db="EMBL/GenBank/DDBJ databases">
        <title>Aphidius gifuensis genome sequencing and assembly.</title>
        <authorList>
            <person name="Du Z."/>
        </authorList>
    </citation>
    <scope>NUCLEOTIDE SEQUENCE [LARGE SCALE GENOMIC DNA]</scope>
    <source>
        <strain evidence="4">YNYX2018</strain>
        <tissue evidence="4">Adults</tissue>
    </source>
</reference>
<dbReference type="GO" id="GO:0016616">
    <property type="term" value="F:oxidoreductase activity, acting on the CH-OH group of donors, NAD or NADP as acceptor"/>
    <property type="evidence" value="ECO:0007669"/>
    <property type="project" value="TreeGrafter"/>
</dbReference>
<evidence type="ECO:0000256" key="1">
    <source>
        <dbReference type="ARBA" id="ARBA00006484"/>
    </source>
</evidence>
<evidence type="ECO:0000313" key="5">
    <source>
        <dbReference type="Proteomes" id="UP000639338"/>
    </source>
</evidence>
<keyword evidence="2" id="KW-0560">Oxidoreductase</keyword>